<keyword evidence="3" id="KW-0547">Nucleotide-binding</keyword>
<accession>A0A931D8N1</accession>
<dbReference type="GO" id="GO:0005886">
    <property type="term" value="C:plasma membrane"/>
    <property type="evidence" value="ECO:0007669"/>
    <property type="project" value="UniProtKB-SubCell"/>
</dbReference>
<dbReference type="Gene3D" id="1.20.1560.10">
    <property type="entry name" value="ABC transporter type 1, transmembrane domain"/>
    <property type="match status" value="2"/>
</dbReference>
<evidence type="ECO:0000313" key="12">
    <source>
        <dbReference type="Proteomes" id="UP000625033"/>
    </source>
</evidence>
<dbReference type="PROSITE" id="PS00211">
    <property type="entry name" value="ABC_TRANSPORTER_1"/>
    <property type="match status" value="2"/>
</dbReference>
<evidence type="ECO:0000256" key="5">
    <source>
        <dbReference type="ARBA" id="ARBA00022989"/>
    </source>
</evidence>
<proteinExistence type="predicted"/>
<dbReference type="Pfam" id="PF00005">
    <property type="entry name" value="ABC_tran"/>
    <property type="match status" value="1"/>
</dbReference>
<sequence length="1109" mass="115410">MKPLEPLLTAGVRGTRTYLTLLAVCGLVKAVGVIMVAEALAVAIAQLAANAPLDAHRLLVVGGAGAAARGLASAGMSLVSRRLGAGTKEVLRTRLLRRSFASTRADDGEVATLATRGLDGLDAYVSTYLPALMTAAVVPIVVWVRIAAADWVSALIVALTVPLVPLFMVLIGLHTQDRINAAADSAARLTGSLTELAQGLPALLGVRRAQRGGHALAAATERSREATMRTLRTALMSSLALELIATISVAVVAVFVGIRLVHGDMALAAGLLALILAPECYLPLRDVGSAFHASEDGAEAFRRVRARTTGEAAPAGSGDRGDAVRQPTGAGERKRRRGEVLLAVDHLTVEADGRTIAGPLTLRLGPSQVRVLDGASGTGKTSLLTELVRTSPEPVVWIPQHPVTTESTVTAELELYAGNAVPPAAVASALSAVGLDVRPTTDPASLSPGELRRLAVARALVRIRLGAPVGVVLADEPTAHLDADAAAAVRTCLEEIISTRAAVIATHDPLLAQRLRGANRGAGSGESAGESAPGPDRGREEKRSRAPQTAIRARGSVQKVAATLPTRRLAVALLVGAVAGLFAVALTGVSGWLIVSASYQPPMLHLMVAIVGVRFFGLGRSCLRYLEQLLVHDALLRWSATIRWRLWDALVTQPRWWKQMTRGSGALALLVTRVDEVRDQLPRVVAPFAVAVAVVLGVCVALAVWAPSAVPVGLTVAFVGLVLVPMFVVWADSGAAAAEAEHRAWLASRVPALLRAAPQLRGNGAAHRALAEFERHDVQASRRLIKTARGVALATAVAAAVSSLGAVAVLLLAPIGVDARHAAMSALLVLALAEPLTSAALAAQRVRPLAKSLQSVGDVLPDPRTDARVSRTAASDAGPTGSVEGLRVRSLTAGWEPGRPVLSNLSLQVHRGEVAALTGPSGAGKSTALAVLMGALAPEQGYLEVRRGDRWEPFAATDADRVAWCPQEAYLFDSTVARNLGLGRDAQTDPVTEREMLAALDAVGLGPWLAAQPLGLQARIGAGGHTLSGGERQRLAVARALLTRADVVLLDEPTAHLGADEAVSVMRDVRSALARRAVVLVTHDPALVDSRETHVRLEAGAVDPVAASP</sequence>
<feature type="domain" description="ABC transmembrane type-1" evidence="10">
    <location>
        <begin position="21"/>
        <end position="296"/>
    </location>
</feature>
<evidence type="ECO:0000256" key="7">
    <source>
        <dbReference type="SAM" id="MobiDB-lite"/>
    </source>
</evidence>
<feature type="transmembrane region" description="Helical" evidence="8">
    <location>
        <begin position="569"/>
        <end position="595"/>
    </location>
</feature>
<dbReference type="InterPro" id="IPR027417">
    <property type="entry name" value="P-loop_NTPase"/>
</dbReference>
<dbReference type="SUPFAM" id="SSF90123">
    <property type="entry name" value="ABC transporter transmembrane region"/>
    <property type="match status" value="2"/>
</dbReference>
<feature type="transmembrane region" description="Helical" evidence="8">
    <location>
        <begin position="791"/>
        <end position="816"/>
    </location>
</feature>
<evidence type="ECO:0000256" key="8">
    <source>
        <dbReference type="SAM" id="Phobius"/>
    </source>
</evidence>
<evidence type="ECO:0000313" key="11">
    <source>
        <dbReference type="EMBL" id="MBG6085675.1"/>
    </source>
</evidence>
<feature type="region of interest" description="Disordered" evidence="7">
    <location>
        <begin position="308"/>
        <end position="335"/>
    </location>
</feature>
<dbReference type="GO" id="GO:0005524">
    <property type="term" value="F:ATP binding"/>
    <property type="evidence" value="ECO:0007669"/>
    <property type="project" value="UniProtKB-KW"/>
</dbReference>
<organism evidence="11 12">
    <name type="scientific">Zhihengliuella flava</name>
    <dbReference type="NCBI Taxonomy" id="1285193"/>
    <lineage>
        <taxon>Bacteria</taxon>
        <taxon>Bacillati</taxon>
        <taxon>Actinomycetota</taxon>
        <taxon>Actinomycetes</taxon>
        <taxon>Micrococcales</taxon>
        <taxon>Micrococcaceae</taxon>
        <taxon>Zhihengliuella</taxon>
    </lineage>
</organism>
<feature type="domain" description="ABC transmembrane type-1" evidence="10">
    <location>
        <begin position="570"/>
        <end position="813"/>
    </location>
</feature>
<dbReference type="CDD" id="cd03228">
    <property type="entry name" value="ABCC_MRP_Like"/>
    <property type="match status" value="1"/>
</dbReference>
<feature type="domain" description="ABC transporter" evidence="9">
    <location>
        <begin position="886"/>
        <end position="1109"/>
    </location>
</feature>
<keyword evidence="2 8" id="KW-0812">Transmembrane</keyword>
<dbReference type="EMBL" id="JADOTZ010000001">
    <property type="protein sequence ID" value="MBG6085675.1"/>
    <property type="molecule type" value="Genomic_DNA"/>
</dbReference>
<gene>
    <name evidence="11" type="ORF">IW252_002442</name>
</gene>
<feature type="region of interest" description="Disordered" evidence="7">
    <location>
        <begin position="861"/>
        <end position="882"/>
    </location>
</feature>
<dbReference type="Gene3D" id="3.40.50.300">
    <property type="entry name" value="P-loop containing nucleotide triphosphate hydrolases"/>
    <property type="match status" value="2"/>
</dbReference>
<feature type="transmembrane region" description="Helical" evidence="8">
    <location>
        <begin position="55"/>
        <end position="72"/>
    </location>
</feature>
<evidence type="ECO:0000256" key="6">
    <source>
        <dbReference type="ARBA" id="ARBA00023136"/>
    </source>
</evidence>
<dbReference type="GO" id="GO:0034775">
    <property type="term" value="P:glutathione transmembrane transport"/>
    <property type="evidence" value="ECO:0007669"/>
    <property type="project" value="InterPro"/>
</dbReference>
<dbReference type="GO" id="GO:0045454">
    <property type="term" value="P:cell redox homeostasis"/>
    <property type="evidence" value="ECO:0007669"/>
    <property type="project" value="InterPro"/>
</dbReference>
<feature type="transmembrane region" description="Helical" evidence="8">
    <location>
        <begin position="684"/>
        <end position="706"/>
    </location>
</feature>
<dbReference type="InterPro" id="IPR017871">
    <property type="entry name" value="ABC_transporter-like_CS"/>
</dbReference>
<dbReference type="PROSITE" id="PS50893">
    <property type="entry name" value="ABC_TRANSPORTER_2"/>
    <property type="match status" value="1"/>
</dbReference>
<feature type="transmembrane region" description="Helical" evidence="8">
    <location>
        <begin position="152"/>
        <end position="173"/>
    </location>
</feature>
<dbReference type="SUPFAM" id="SSF52540">
    <property type="entry name" value="P-loop containing nucleoside triphosphate hydrolases"/>
    <property type="match status" value="2"/>
</dbReference>
<feature type="transmembrane region" description="Helical" evidence="8">
    <location>
        <begin position="712"/>
        <end position="731"/>
    </location>
</feature>
<keyword evidence="6 8" id="KW-0472">Membrane</keyword>
<dbReference type="RefSeq" id="WP_196836834.1">
    <property type="nucleotide sequence ID" value="NZ_JADOTZ010000001.1"/>
</dbReference>
<dbReference type="NCBIfam" id="TIGR02868">
    <property type="entry name" value="CydC"/>
    <property type="match status" value="1"/>
</dbReference>
<dbReference type="InterPro" id="IPR003439">
    <property type="entry name" value="ABC_transporter-like_ATP-bd"/>
</dbReference>
<comment type="subcellular location">
    <subcellularLocation>
        <location evidence="1">Cell membrane</location>
        <topology evidence="1">Multi-pass membrane protein</topology>
    </subcellularLocation>
</comment>
<feature type="transmembrane region" description="Helical" evidence="8">
    <location>
        <begin position="125"/>
        <end position="146"/>
    </location>
</feature>
<dbReference type="InterPro" id="IPR011527">
    <property type="entry name" value="ABC1_TM_dom"/>
</dbReference>
<dbReference type="CDD" id="cd00267">
    <property type="entry name" value="ABC_ATPase"/>
    <property type="match status" value="1"/>
</dbReference>
<dbReference type="CDD" id="cd18584">
    <property type="entry name" value="ABC_6TM_AarD_CydD"/>
    <property type="match status" value="1"/>
</dbReference>
<dbReference type="InterPro" id="IPR014223">
    <property type="entry name" value="ABC_CydC/D"/>
</dbReference>
<evidence type="ECO:0000259" key="10">
    <source>
        <dbReference type="PROSITE" id="PS50929"/>
    </source>
</evidence>
<reference evidence="11" key="1">
    <citation type="submission" date="2020-11" db="EMBL/GenBank/DDBJ databases">
        <title>Sequencing the genomes of 1000 actinobacteria strains.</title>
        <authorList>
            <person name="Klenk H.-P."/>
        </authorList>
    </citation>
    <scope>NUCLEOTIDE SEQUENCE</scope>
    <source>
        <strain evidence="11">DSM 26152</strain>
    </source>
</reference>
<dbReference type="InterPro" id="IPR036640">
    <property type="entry name" value="ABC1_TM_sf"/>
</dbReference>
<evidence type="ECO:0000259" key="9">
    <source>
        <dbReference type="PROSITE" id="PS50893"/>
    </source>
</evidence>
<feature type="transmembrane region" description="Helical" evidence="8">
    <location>
        <begin position="266"/>
        <end position="284"/>
    </location>
</feature>
<feature type="transmembrane region" description="Helical" evidence="8">
    <location>
        <begin position="21"/>
        <end position="49"/>
    </location>
</feature>
<evidence type="ECO:0000256" key="4">
    <source>
        <dbReference type="ARBA" id="ARBA00022840"/>
    </source>
</evidence>
<feature type="region of interest" description="Disordered" evidence="7">
    <location>
        <begin position="519"/>
        <end position="549"/>
    </location>
</feature>
<keyword evidence="12" id="KW-1185">Reference proteome</keyword>
<dbReference type="InterPro" id="IPR003593">
    <property type="entry name" value="AAA+_ATPase"/>
</dbReference>
<dbReference type="AlphaFoldDB" id="A0A931D8N1"/>
<evidence type="ECO:0000256" key="1">
    <source>
        <dbReference type="ARBA" id="ARBA00004651"/>
    </source>
</evidence>
<feature type="transmembrane region" description="Helical" evidence="8">
    <location>
        <begin position="601"/>
        <end position="619"/>
    </location>
</feature>
<keyword evidence="5 8" id="KW-1133">Transmembrane helix</keyword>
<evidence type="ECO:0000256" key="3">
    <source>
        <dbReference type="ARBA" id="ARBA00022741"/>
    </source>
</evidence>
<dbReference type="GO" id="GO:0140359">
    <property type="term" value="F:ABC-type transporter activity"/>
    <property type="evidence" value="ECO:0007669"/>
    <property type="project" value="InterPro"/>
</dbReference>
<dbReference type="PROSITE" id="PS50929">
    <property type="entry name" value="ABC_TM1F"/>
    <property type="match status" value="2"/>
</dbReference>
<comment type="caution">
    <text evidence="11">The sequence shown here is derived from an EMBL/GenBank/DDBJ whole genome shotgun (WGS) entry which is preliminary data.</text>
</comment>
<protein>
    <submittedName>
        <fullName evidence="11">ATP-binding cassette subfamily C protein CydCD</fullName>
    </submittedName>
</protein>
<dbReference type="GO" id="GO:0016887">
    <property type="term" value="F:ATP hydrolysis activity"/>
    <property type="evidence" value="ECO:0007669"/>
    <property type="project" value="InterPro"/>
</dbReference>
<name>A0A931D8N1_9MICC</name>
<dbReference type="SMART" id="SM00382">
    <property type="entry name" value="AAA"/>
    <property type="match status" value="2"/>
</dbReference>
<keyword evidence="4 11" id="KW-0067">ATP-binding</keyword>
<dbReference type="Proteomes" id="UP000625033">
    <property type="component" value="Unassembled WGS sequence"/>
</dbReference>
<feature type="transmembrane region" description="Helical" evidence="8">
    <location>
        <begin position="239"/>
        <end position="260"/>
    </location>
</feature>
<evidence type="ECO:0000256" key="2">
    <source>
        <dbReference type="ARBA" id="ARBA00022692"/>
    </source>
</evidence>
<dbReference type="PANTHER" id="PTHR24221:SF654">
    <property type="entry name" value="ATP-BINDING CASSETTE SUB-FAMILY B MEMBER 6"/>
    <property type="match status" value="1"/>
</dbReference>
<dbReference type="InterPro" id="IPR039421">
    <property type="entry name" value="Type_1_exporter"/>
</dbReference>
<dbReference type="Pfam" id="PF00664">
    <property type="entry name" value="ABC_membrane"/>
    <property type="match status" value="2"/>
</dbReference>
<dbReference type="PANTHER" id="PTHR24221">
    <property type="entry name" value="ATP-BINDING CASSETTE SUB-FAMILY B"/>
    <property type="match status" value="1"/>
</dbReference>